<dbReference type="OrthoDB" id="4221180at2"/>
<dbReference type="AlphaFoldDB" id="A0A5N8VKQ5"/>
<organism evidence="1 2">
    <name type="scientific">Streptomyces adustus</name>
    <dbReference type="NCBI Taxonomy" id="1609272"/>
    <lineage>
        <taxon>Bacteria</taxon>
        <taxon>Bacillati</taxon>
        <taxon>Actinomycetota</taxon>
        <taxon>Actinomycetes</taxon>
        <taxon>Kitasatosporales</taxon>
        <taxon>Streptomycetaceae</taxon>
        <taxon>Streptomyces</taxon>
    </lineage>
</organism>
<dbReference type="Proteomes" id="UP000325849">
    <property type="component" value="Unassembled WGS sequence"/>
</dbReference>
<gene>
    <name evidence="1" type="ORF">FNH09_26410</name>
</gene>
<sequence length="150" mass="16270">MSTIRKWGPVAAVVVPLAFMGWGLWSFVTAFRSAPMAQAETVPCEDAMRFADRDGLPEGAHDAKCTALTWLDTTYTVRFTIARTKLDAWLKESYPSTRLTAQECDGDPSTDVCAHIELNPHADGGAVAIDIGVRYADASTAVVEFAPFDV</sequence>
<reference evidence="1 2" key="1">
    <citation type="submission" date="2019-07" db="EMBL/GenBank/DDBJ databases">
        <title>New species of Amycolatopsis and Streptomyces.</title>
        <authorList>
            <person name="Duangmal K."/>
            <person name="Teo W.F.A."/>
            <person name="Lipun K."/>
        </authorList>
    </citation>
    <scope>NUCLEOTIDE SEQUENCE [LARGE SCALE GENOMIC DNA]</scope>
    <source>
        <strain evidence="1 2">NBRC 109810</strain>
    </source>
</reference>
<dbReference type="EMBL" id="VJZD01000122">
    <property type="protein sequence ID" value="MPY34648.1"/>
    <property type="molecule type" value="Genomic_DNA"/>
</dbReference>
<evidence type="ECO:0000313" key="2">
    <source>
        <dbReference type="Proteomes" id="UP000325849"/>
    </source>
</evidence>
<protein>
    <submittedName>
        <fullName evidence="1">Uncharacterized protein</fullName>
    </submittedName>
</protein>
<proteinExistence type="predicted"/>
<name>A0A5N8VKQ5_9ACTN</name>
<accession>A0A5N8VKQ5</accession>
<dbReference type="RefSeq" id="WP_152892280.1">
    <property type="nucleotide sequence ID" value="NZ_JBHJTU010000007.1"/>
</dbReference>
<comment type="caution">
    <text evidence="1">The sequence shown here is derived from an EMBL/GenBank/DDBJ whole genome shotgun (WGS) entry which is preliminary data.</text>
</comment>
<keyword evidence="2" id="KW-1185">Reference proteome</keyword>
<evidence type="ECO:0000313" key="1">
    <source>
        <dbReference type="EMBL" id="MPY34648.1"/>
    </source>
</evidence>